<keyword evidence="3" id="KW-1185">Reference proteome</keyword>
<dbReference type="GeneID" id="85329311"/>
<accession>A0AA40DKI1</accession>
<dbReference type="Proteomes" id="UP001172101">
    <property type="component" value="Unassembled WGS sequence"/>
</dbReference>
<dbReference type="EMBL" id="JAUIRO010000007">
    <property type="protein sequence ID" value="KAK0706565.1"/>
    <property type="molecule type" value="Genomic_DNA"/>
</dbReference>
<feature type="region of interest" description="Disordered" evidence="1">
    <location>
        <begin position="67"/>
        <end position="101"/>
    </location>
</feature>
<protein>
    <submittedName>
        <fullName evidence="2">Uncharacterized protein</fullName>
    </submittedName>
</protein>
<reference evidence="2" key="1">
    <citation type="submission" date="2023-06" db="EMBL/GenBank/DDBJ databases">
        <title>Genome-scale phylogeny and comparative genomics of the fungal order Sordariales.</title>
        <authorList>
            <consortium name="Lawrence Berkeley National Laboratory"/>
            <person name="Hensen N."/>
            <person name="Bonometti L."/>
            <person name="Westerberg I."/>
            <person name="Brannstrom I.O."/>
            <person name="Guillou S."/>
            <person name="Cros-Aarteil S."/>
            <person name="Calhoun S."/>
            <person name="Haridas S."/>
            <person name="Kuo A."/>
            <person name="Mondo S."/>
            <person name="Pangilinan J."/>
            <person name="Riley R."/>
            <person name="LaButti K."/>
            <person name="Andreopoulos B."/>
            <person name="Lipzen A."/>
            <person name="Chen C."/>
            <person name="Yanf M."/>
            <person name="Daum C."/>
            <person name="Ng V."/>
            <person name="Clum A."/>
            <person name="Steindorff A."/>
            <person name="Ohm R."/>
            <person name="Martin F."/>
            <person name="Silar P."/>
            <person name="Natvig D."/>
            <person name="Lalanne C."/>
            <person name="Gautier V."/>
            <person name="Ament-velasquez S.L."/>
            <person name="Kruys A."/>
            <person name="Hutchinson M.I."/>
            <person name="Powell A.J."/>
            <person name="Barry K."/>
            <person name="Miller A.N."/>
            <person name="Grigoriev I.V."/>
            <person name="Debuchy R."/>
            <person name="Gladieux P."/>
            <person name="Thoren M.H."/>
            <person name="Johannesson H."/>
        </authorList>
    </citation>
    <scope>NUCLEOTIDE SEQUENCE</scope>
    <source>
        <strain evidence="2">SMH2392-1A</strain>
    </source>
</reference>
<evidence type="ECO:0000313" key="2">
    <source>
        <dbReference type="EMBL" id="KAK0706565.1"/>
    </source>
</evidence>
<sequence length="187" mass="20156">MSGKSGYLSESGGFAKYNCENFNTPKACAVKTFVNGSVCSVCMGGDFDYPELTKDQKEARIRENMARARRGGSHGGSRGASGGGQNGYYGGGQGGGQADRRTGRLQWRRTMIGRIEHGHHEEEPGPQPALGREHDTLLCCQFDAYDNPAMDFAKMAAKVRLPTLDPQDLELTGYVLGASCREVTIIG</sequence>
<comment type="caution">
    <text evidence="2">The sequence shown here is derived from an EMBL/GenBank/DDBJ whole genome shotgun (WGS) entry which is preliminary data.</text>
</comment>
<gene>
    <name evidence="2" type="ORF">B0T26DRAFT_756057</name>
</gene>
<name>A0AA40DKI1_9PEZI</name>
<evidence type="ECO:0000313" key="3">
    <source>
        <dbReference type="Proteomes" id="UP001172101"/>
    </source>
</evidence>
<feature type="compositionally biased region" description="Gly residues" evidence="1">
    <location>
        <begin position="73"/>
        <end position="97"/>
    </location>
</feature>
<dbReference type="RefSeq" id="XP_060291659.1">
    <property type="nucleotide sequence ID" value="XM_060446041.1"/>
</dbReference>
<dbReference type="AlphaFoldDB" id="A0AA40DKI1"/>
<evidence type="ECO:0000256" key="1">
    <source>
        <dbReference type="SAM" id="MobiDB-lite"/>
    </source>
</evidence>
<proteinExistence type="predicted"/>
<organism evidence="2 3">
    <name type="scientific">Lasiosphaeria miniovina</name>
    <dbReference type="NCBI Taxonomy" id="1954250"/>
    <lineage>
        <taxon>Eukaryota</taxon>
        <taxon>Fungi</taxon>
        <taxon>Dikarya</taxon>
        <taxon>Ascomycota</taxon>
        <taxon>Pezizomycotina</taxon>
        <taxon>Sordariomycetes</taxon>
        <taxon>Sordariomycetidae</taxon>
        <taxon>Sordariales</taxon>
        <taxon>Lasiosphaeriaceae</taxon>
        <taxon>Lasiosphaeria</taxon>
    </lineage>
</organism>